<dbReference type="PRINTS" id="PR00368">
    <property type="entry name" value="FADPNR"/>
</dbReference>
<dbReference type="EMBL" id="JAEKNR010000209">
    <property type="protein sequence ID" value="MBJ7600530.1"/>
    <property type="molecule type" value="Genomic_DNA"/>
</dbReference>
<dbReference type="Pfam" id="PF13738">
    <property type="entry name" value="Pyr_redox_3"/>
    <property type="match status" value="1"/>
</dbReference>
<dbReference type="RefSeq" id="WP_338204398.1">
    <property type="nucleotide sequence ID" value="NZ_JAEKNR010000209.1"/>
</dbReference>
<reference evidence="2" key="1">
    <citation type="submission" date="2020-10" db="EMBL/GenBank/DDBJ databases">
        <title>Ca. Dormibacterota MAGs.</title>
        <authorList>
            <person name="Montgomery K."/>
        </authorList>
    </citation>
    <scope>NUCLEOTIDE SEQUENCE [LARGE SCALE GENOMIC DNA]</scope>
    <source>
        <strain evidence="2">SC8812_S17_10</strain>
    </source>
</reference>
<dbReference type="Gene3D" id="3.50.50.60">
    <property type="entry name" value="FAD/NAD(P)-binding domain"/>
    <property type="match status" value="2"/>
</dbReference>
<accession>A0A934N4Q4</accession>
<evidence type="ECO:0000313" key="3">
    <source>
        <dbReference type="Proteomes" id="UP000612893"/>
    </source>
</evidence>
<comment type="caution">
    <text evidence="2">The sequence shown here is derived from an EMBL/GenBank/DDBJ whole genome shotgun (WGS) entry which is preliminary data.</text>
</comment>
<dbReference type="PRINTS" id="PR00411">
    <property type="entry name" value="PNDRDTASEI"/>
</dbReference>
<dbReference type="PANTHER" id="PTHR43539:SF78">
    <property type="entry name" value="FLAVIN-CONTAINING MONOOXYGENASE"/>
    <property type="match status" value="1"/>
</dbReference>
<protein>
    <submittedName>
        <fullName evidence="2">NAD(P)-binding domain-containing protein</fullName>
    </submittedName>
</protein>
<gene>
    <name evidence="2" type="ORF">JF922_20980</name>
</gene>
<dbReference type="InterPro" id="IPR050982">
    <property type="entry name" value="Auxin_biosynth/cation_transpt"/>
</dbReference>
<dbReference type="InterPro" id="IPR036188">
    <property type="entry name" value="FAD/NAD-bd_sf"/>
</dbReference>
<dbReference type="Proteomes" id="UP000612893">
    <property type="component" value="Unassembled WGS sequence"/>
</dbReference>
<dbReference type="GO" id="GO:0016491">
    <property type="term" value="F:oxidoreductase activity"/>
    <property type="evidence" value="ECO:0007669"/>
    <property type="project" value="UniProtKB-KW"/>
</dbReference>
<dbReference type="PANTHER" id="PTHR43539">
    <property type="entry name" value="FLAVIN-BINDING MONOOXYGENASE-LIKE PROTEIN (AFU_ORTHOLOGUE AFUA_4G09220)"/>
    <property type="match status" value="1"/>
</dbReference>
<organism evidence="2 3">
    <name type="scientific">Candidatus Nephthysia bennettiae</name>
    <dbReference type="NCBI Taxonomy" id="3127016"/>
    <lineage>
        <taxon>Bacteria</taxon>
        <taxon>Bacillati</taxon>
        <taxon>Candidatus Dormiibacterota</taxon>
        <taxon>Candidatus Dormibacteria</taxon>
        <taxon>Candidatus Dormibacterales</taxon>
        <taxon>Candidatus Dormibacteraceae</taxon>
        <taxon>Candidatus Nephthysia</taxon>
    </lineage>
</organism>
<dbReference type="SUPFAM" id="SSF51905">
    <property type="entry name" value="FAD/NAD(P)-binding domain"/>
    <property type="match status" value="1"/>
</dbReference>
<name>A0A934N4Q4_9BACT</name>
<keyword evidence="3" id="KW-1185">Reference proteome</keyword>
<evidence type="ECO:0000313" key="2">
    <source>
        <dbReference type="EMBL" id="MBJ7600530.1"/>
    </source>
</evidence>
<sequence length="419" mass="44710">MKLHTLVIGAGQAGLATSWHLGQRGIEHVVLERGRVAETWRTHRWDSFRLLIPNALCQLPGFGYSGEDPTGFMWKGDVVRFFEDYAGSFDPPVREGVAVTELRRGLDGDWEILTASDGVLSAKNVVVATGAHQRPHVPAVAGRLDPRIAQFHTDGYSNPSRLPEGGVLVVGGGSSGGQVAAELAMAGRDVYMALGRCAWLMRRYRGRDITDWNKATGFTAQPVESLEDPAARLGCLPMLAASDTGKDLNPRVLREMGVTLAGRLTGADGTMVRFADDLAATIAAGDGFMSFLKARIDAFIAVNGIEAPEDRSTPYAFETGASLGELDLEAQGVTSIVWATGYRMDFSWILDAEFDGQGYPVHQGGVAPAAGLYFMGLPWLNTRGSGFIVGVGADAERIVADIDARGGRSQGQTVAVAAQ</sequence>
<evidence type="ECO:0000256" key="1">
    <source>
        <dbReference type="ARBA" id="ARBA00023002"/>
    </source>
</evidence>
<keyword evidence="1" id="KW-0560">Oxidoreductase</keyword>
<dbReference type="AlphaFoldDB" id="A0A934N4Q4"/>
<proteinExistence type="predicted"/>